<dbReference type="Gene3D" id="2.130.10.10">
    <property type="entry name" value="YVTN repeat-like/Quinoprotein amine dehydrogenase"/>
    <property type="match status" value="1"/>
</dbReference>
<protein>
    <submittedName>
        <fullName evidence="1">Virginiamycin B lyase</fullName>
    </submittedName>
</protein>
<sequence length="251" mass="27727">MRFVHKCAMYASNGLRNQLVRIDPSTKDIKIFQPPPFNDLYTAKDGIWLTQTGNVFSFVSFATESFTNYPIPTPLSLPLGLFVASDGVVYIAELLANKILTYGPKTDVTSECDLPEPLQMPTVIRAEKDGFVYFALFTGNGIGRINMKTHKIEIFHTNQLLGIGADDAIDKYGGVWYSFFNVDRLARLDTDTLKFSYVDFPNTGASIGLPGTLSPLPPYVDVAVNYGPGDAIYFTDISGNRVGRYSLSGLY</sequence>
<proteinExistence type="predicted"/>
<dbReference type="Proteomes" id="UP000756132">
    <property type="component" value="Chromosome 2"/>
</dbReference>
<dbReference type="PANTHER" id="PTHR40274">
    <property type="entry name" value="VIRGINIAMYCIN B LYASE"/>
    <property type="match status" value="1"/>
</dbReference>
<gene>
    <name evidence="1" type="ORF">CLAFUR5_03419</name>
</gene>
<keyword evidence="1" id="KW-0456">Lyase</keyword>
<organism evidence="1 2">
    <name type="scientific">Passalora fulva</name>
    <name type="common">Tomato leaf mold</name>
    <name type="synonym">Cladosporium fulvum</name>
    <dbReference type="NCBI Taxonomy" id="5499"/>
    <lineage>
        <taxon>Eukaryota</taxon>
        <taxon>Fungi</taxon>
        <taxon>Dikarya</taxon>
        <taxon>Ascomycota</taxon>
        <taxon>Pezizomycotina</taxon>
        <taxon>Dothideomycetes</taxon>
        <taxon>Dothideomycetidae</taxon>
        <taxon>Mycosphaerellales</taxon>
        <taxon>Mycosphaerellaceae</taxon>
        <taxon>Fulvia</taxon>
    </lineage>
</organism>
<dbReference type="GeneID" id="71983297"/>
<dbReference type="SUPFAM" id="SSF101898">
    <property type="entry name" value="NHL repeat"/>
    <property type="match status" value="1"/>
</dbReference>
<dbReference type="EMBL" id="CP090164">
    <property type="protein sequence ID" value="UJO13920.1"/>
    <property type="molecule type" value="Genomic_DNA"/>
</dbReference>
<dbReference type="InterPro" id="IPR051344">
    <property type="entry name" value="Vgb"/>
</dbReference>
<accession>A0A9Q8P5A5</accession>
<name>A0A9Q8P5A5_PASFU</name>
<dbReference type="PANTHER" id="PTHR40274:SF3">
    <property type="entry name" value="VIRGINIAMYCIN B LYASE"/>
    <property type="match status" value="1"/>
</dbReference>
<keyword evidence="2" id="KW-1185">Reference proteome</keyword>
<dbReference type="KEGG" id="ffu:CLAFUR5_03419"/>
<dbReference type="InterPro" id="IPR015943">
    <property type="entry name" value="WD40/YVTN_repeat-like_dom_sf"/>
</dbReference>
<evidence type="ECO:0000313" key="1">
    <source>
        <dbReference type="EMBL" id="UJO13920.1"/>
    </source>
</evidence>
<dbReference type="RefSeq" id="XP_047758286.1">
    <property type="nucleotide sequence ID" value="XM_047902567.1"/>
</dbReference>
<reference evidence="1" key="1">
    <citation type="submission" date="2021-12" db="EMBL/GenBank/DDBJ databases">
        <authorList>
            <person name="Zaccaron A."/>
            <person name="Stergiopoulos I."/>
        </authorList>
    </citation>
    <scope>NUCLEOTIDE SEQUENCE</scope>
    <source>
        <strain evidence="1">Race5_Kim</strain>
    </source>
</reference>
<dbReference type="AlphaFoldDB" id="A0A9Q8P5A5"/>
<evidence type="ECO:0000313" key="2">
    <source>
        <dbReference type="Proteomes" id="UP000756132"/>
    </source>
</evidence>
<reference evidence="1" key="2">
    <citation type="journal article" date="2022" name="Microb. Genom.">
        <title>A chromosome-scale genome assembly of the tomato pathogen Cladosporium fulvum reveals a compartmentalized genome architecture and the presence of a dispensable chromosome.</title>
        <authorList>
            <person name="Zaccaron A.Z."/>
            <person name="Chen L.H."/>
            <person name="Samaras A."/>
            <person name="Stergiopoulos I."/>
        </authorList>
    </citation>
    <scope>NUCLEOTIDE SEQUENCE</scope>
    <source>
        <strain evidence="1">Race5_Kim</strain>
    </source>
</reference>
<dbReference type="GO" id="GO:0016829">
    <property type="term" value="F:lyase activity"/>
    <property type="evidence" value="ECO:0007669"/>
    <property type="project" value="UniProtKB-KW"/>
</dbReference>
<dbReference type="OrthoDB" id="3625478at2759"/>